<reference evidence="1" key="1">
    <citation type="submission" date="2019-11" db="UniProtKB">
        <authorList>
            <consortium name="WormBaseParasite"/>
        </authorList>
    </citation>
    <scope>IDENTIFICATION</scope>
</reference>
<evidence type="ECO:0000313" key="1">
    <source>
        <dbReference type="WBParaSite" id="MCU_014587-RA"/>
    </source>
</evidence>
<organism evidence="1">
    <name type="scientific">Mesocestoides corti</name>
    <name type="common">Flatworm</name>
    <dbReference type="NCBI Taxonomy" id="53468"/>
    <lineage>
        <taxon>Eukaryota</taxon>
        <taxon>Metazoa</taxon>
        <taxon>Spiralia</taxon>
        <taxon>Lophotrochozoa</taxon>
        <taxon>Platyhelminthes</taxon>
        <taxon>Cestoda</taxon>
        <taxon>Eucestoda</taxon>
        <taxon>Cyclophyllidea</taxon>
        <taxon>Mesocestoididae</taxon>
        <taxon>Mesocestoides</taxon>
    </lineage>
</organism>
<dbReference type="SUPFAM" id="SSF52540">
    <property type="entry name" value="P-loop containing nucleoside triphosphate hydrolases"/>
    <property type="match status" value="1"/>
</dbReference>
<dbReference type="AlphaFoldDB" id="A0A5K3G2U5"/>
<dbReference type="InterPro" id="IPR027417">
    <property type="entry name" value="P-loop_NTPase"/>
</dbReference>
<protein>
    <submittedName>
        <fullName evidence="1">Ras-related protein Rab-21</fullName>
    </submittedName>
</protein>
<dbReference type="Gene3D" id="3.40.50.300">
    <property type="entry name" value="P-loop containing nucleotide triphosphate hydrolases"/>
    <property type="match status" value="1"/>
</dbReference>
<sequence length="47" mass="5269">MAKEHDLYTYVECSALTGEGIKNVFDTVIRAAINPGRKSKRHQCSVM</sequence>
<proteinExistence type="predicted"/>
<accession>A0A5K3G2U5</accession>
<name>A0A5K3G2U5_MESCO</name>
<dbReference type="WBParaSite" id="MCU_014587-RA">
    <property type="protein sequence ID" value="MCU_014587-RA"/>
    <property type="gene ID" value="MCU_014587"/>
</dbReference>